<name>A0A6A6UBY6_9PEZI</name>
<dbReference type="AlphaFoldDB" id="A0A6A6UBY6"/>
<feature type="chain" id="PRO_5025654010" description="Apple domain-containing protein" evidence="1">
    <location>
        <begin position="20"/>
        <end position="436"/>
    </location>
</feature>
<evidence type="ECO:0000313" key="2">
    <source>
        <dbReference type="EMBL" id="KAF2669765.1"/>
    </source>
</evidence>
<gene>
    <name evidence="2" type="ORF">BT63DRAFT_453951</name>
</gene>
<accession>A0A6A6UBY6</accession>
<protein>
    <recommendedName>
        <fullName evidence="4">Apple domain-containing protein</fullName>
    </recommendedName>
</protein>
<dbReference type="Proteomes" id="UP000799302">
    <property type="component" value="Unassembled WGS sequence"/>
</dbReference>
<sequence length="436" mass="44475">MVVLPAVFLLLTSFGRVQAAPGASSLERRDNVDNAVKLLVAAKASAFCSSVIGIKDVTTTKTSVGLTSHITITDSAAPCTITAPANTLTATSIVTLSASVISTTTTLVASTSTSLVTASASTVVATSTLSAITDTSLITLSISTSTTSTTVTPDPVFTTSTATSATVVTTTITSYAPNGVMKKRATASPTCNLKNLPPVVSVFACDVIQSACSRYVQPATQTTIKTVPGSLYTSHTTARSSCITITPSSSMATTTTTVTPSAVTSVATNTPPVSQVTSTITPPAVTVTVSSQLPDSTTSVTVTPPGTVVTSTITLPASTIISTTTSMPTSTSTVFVSGTTTETNNCKAGRTPYDIDIPGITAYIDITCNAFGGNPFGSVATLTTTSFTDCVNNCLNTACDAVDWNIQTGECIEYNGAIQGPSQNYGFNHMQIDIAF</sequence>
<reference evidence="2" key="1">
    <citation type="journal article" date="2020" name="Stud. Mycol.">
        <title>101 Dothideomycetes genomes: a test case for predicting lifestyles and emergence of pathogens.</title>
        <authorList>
            <person name="Haridas S."/>
            <person name="Albert R."/>
            <person name="Binder M."/>
            <person name="Bloem J."/>
            <person name="Labutti K."/>
            <person name="Salamov A."/>
            <person name="Andreopoulos B."/>
            <person name="Baker S."/>
            <person name="Barry K."/>
            <person name="Bills G."/>
            <person name="Bluhm B."/>
            <person name="Cannon C."/>
            <person name="Castanera R."/>
            <person name="Culley D."/>
            <person name="Daum C."/>
            <person name="Ezra D."/>
            <person name="Gonzalez J."/>
            <person name="Henrissat B."/>
            <person name="Kuo A."/>
            <person name="Liang C."/>
            <person name="Lipzen A."/>
            <person name="Lutzoni F."/>
            <person name="Magnuson J."/>
            <person name="Mondo S."/>
            <person name="Nolan M."/>
            <person name="Ohm R."/>
            <person name="Pangilinan J."/>
            <person name="Park H.-J."/>
            <person name="Ramirez L."/>
            <person name="Alfaro M."/>
            <person name="Sun H."/>
            <person name="Tritt A."/>
            <person name="Yoshinaga Y."/>
            <person name="Zwiers L.-H."/>
            <person name="Turgeon B."/>
            <person name="Goodwin S."/>
            <person name="Spatafora J."/>
            <person name="Crous P."/>
            <person name="Grigoriev I."/>
        </authorList>
    </citation>
    <scope>NUCLEOTIDE SEQUENCE</scope>
    <source>
        <strain evidence="2">CBS 115976</strain>
    </source>
</reference>
<evidence type="ECO:0008006" key="4">
    <source>
        <dbReference type="Google" id="ProtNLM"/>
    </source>
</evidence>
<proteinExistence type="predicted"/>
<evidence type="ECO:0000256" key="1">
    <source>
        <dbReference type="SAM" id="SignalP"/>
    </source>
</evidence>
<dbReference type="EMBL" id="MU004234">
    <property type="protein sequence ID" value="KAF2669765.1"/>
    <property type="molecule type" value="Genomic_DNA"/>
</dbReference>
<evidence type="ECO:0000313" key="3">
    <source>
        <dbReference type="Proteomes" id="UP000799302"/>
    </source>
</evidence>
<organism evidence="2 3">
    <name type="scientific">Microthyrium microscopicum</name>
    <dbReference type="NCBI Taxonomy" id="703497"/>
    <lineage>
        <taxon>Eukaryota</taxon>
        <taxon>Fungi</taxon>
        <taxon>Dikarya</taxon>
        <taxon>Ascomycota</taxon>
        <taxon>Pezizomycotina</taxon>
        <taxon>Dothideomycetes</taxon>
        <taxon>Dothideomycetes incertae sedis</taxon>
        <taxon>Microthyriales</taxon>
        <taxon>Microthyriaceae</taxon>
        <taxon>Microthyrium</taxon>
    </lineage>
</organism>
<feature type="signal peptide" evidence="1">
    <location>
        <begin position="1"/>
        <end position="19"/>
    </location>
</feature>
<keyword evidence="3" id="KW-1185">Reference proteome</keyword>
<keyword evidence="1" id="KW-0732">Signal</keyword>